<dbReference type="Proteomes" id="UP000231279">
    <property type="component" value="Unassembled WGS sequence"/>
</dbReference>
<sequence>MDTFDQFSGIYTKGSSDFDVVLIAAELFSVLLTLDSYVRFHSISSLIFKICSLAESPLVNLALVDSIEENLLLETTFSISEFNDTRSEEFASLHRLL</sequence>
<dbReference type="AlphaFoldDB" id="A0A2G9HZU4"/>
<name>A0A2G9HZU4_9LAMI</name>
<accession>A0A2G9HZU4</accession>
<reference evidence="2" key="1">
    <citation type="journal article" date="2018" name="Gigascience">
        <title>Genome assembly of the Pink Ipe (Handroanthus impetiginosus, Bignoniaceae), a highly valued, ecologically keystone Neotropical timber forest tree.</title>
        <authorList>
            <person name="Silva-Junior O.B."/>
            <person name="Grattapaglia D."/>
            <person name="Novaes E."/>
            <person name="Collevatti R.G."/>
        </authorList>
    </citation>
    <scope>NUCLEOTIDE SEQUENCE [LARGE SCALE GENOMIC DNA]</scope>
    <source>
        <strain evidence="2">cv. UFG-1</strain>
    </source>
</reference>
<comment type="caution">
    <text evidence="1">The sequence shown here is derived from an EMBL/GenBank/DDBJ whole genome shotgun (WGS) entry which is preliminary data.</text>
</comment>
<keyword evidence="2" id="KW-1185">Reference proteome</keyword>
<gene>
    <name evidence="1" type="ORF">CDL12_04259</name>
</gene>
<proteinExistence type="predicted"/>
<evidence type="ECO:0000313" key="1">
    <source>
        <dbReference type="EMBL" id="PIN23037.1"/>
    </source>
</evidence>
<dbReference type="EMBL" id="NKXS01000645">
    <property type="protein sequence ID" value="PIN23037.1"/>
    <property type="molecule type" value="Genomic_DNA"/>
</dbReference>
<evidence type="ECO:0000313" key="2">
    <source>
        <dbReference type="Proteomes" id="UP000231279"/>
    </source>
</evidence>
<protein>
    <submittedName>
        <fullName evidence="1">Uncharacterized protein</fullName>
    </submittedName>
</protein>
<organism evidence="1 2">
    <name type="scientific">Handroanthus impetiginosus</name>
    <dbReference type="NCBI Taxonomy" id="429701"/>
    <lineage>
        <taxon>Eukaryota</taxon>
        <taxon>Viridiplantae</taxon>
        <taxon>Streptophyta</taxon>
        <taxon>Embryophyta</taxon>
        <taxon>Tracheophyta</taxon>
        <taxon>Spermatophyta</taxon>
        <taxon>Magnoliopsida</taxon>
        <taxon>eudicotyledons</taxon>
        <taxon>Gunneridae</taxon>
        <taxon>Pentapetalae</taxon>
        <taxon>asterids</taxon>
        <taxon>lamiids</taxon>
        <taxon>Lamiales</taxon>
        <taxon>Bignoniaceae</taxon>
        <taxon>Crescentiina</taxon>
        <taxon>Tabebuia alliance</taxon>
        <taxon>Handroanthus</taxon>
    </lineage>
</organism>